<dbReference type="Proteomes" id="UP000035065">
    <property type="component" value="Unassembled WGS sequence"/>
</dbReference>
<keyword evidence="7" id="KW-1185">Reference proteome</keyword>
<dbReference type="AlphaFoldDB" id="F1YPD6"/>
<dbReference type="Pfam" id="PF00085">
    <property type="entry name" value="Thioredoxin"/>
    <property type="match status" value="1"/>
</dbReference>
<dbReference type="InterPro" id="IPR013766">
    <property type="entry name" value="Thioredoxin_domain"/>
</dbReference>
<dbReference type="EMBL" id="AEUD01000023">
    <property type="protein sequence ID" value="EGD53456.1"/>
    <property type="molecule type" value="Genomic_DNA"/>
</dbReference>
<dbReference type="GO" id="GO:0006950">
    <property type="term" value="P:response to stress"/>
    <property type="evidence" value="ECO:0007669"/>
    <property type="project" value="UniProtKB-ARBA"/>
</dbReference>
<keyword evidence="3" id="KW-0676">Redox-active center</keyword>
<dbReference type="GO" id="GO:0015035">
    <property type="term" value="F:protein-disulfide reductase activity"/>
    <property type="evidence" value="ECO:0007669"/>
    <property type="project" value="TreeGrafter"/>
</dbReference>
<dbReference type="OrthoDB" id="5181746at2"/>
<feature type="domain" description="Thioredoxin" evidence="5">
    <location>
        <begin position="27"/>
        <end position="153"/>
    </location>
</feature>
<dbReference type="STRING" id="644548.SCNU_18953"/>
<dbReference type="SUPFAM" id="SSF52833">
    <property type="entry name" value="Thioredoxin-like"/>
    <property type="match status" value="1"/>
</dbReference>
<evidence type="ECO:0000256" key="2">
    <source>
        <dbReference type="ARBA" id="ARBA00008987"/>
    </source>
</evidence>
<protein>
    <submittedName>
        <fullName evidence="6">Thioredoxin domain-containing protein</fullName>
    </submittedName>
</protein>
<dbReference type="eggNOG" id="COG3118">
    <property type="taxonomic scope" value="Bacteria"/>
</dbReference>
<comment type="function">
    <text evidence="1">Participates in various redox reactions through the reversible oxidation of its active center dithiol to a disulfide and catalyzes dithiol-disulfide exchange reactions.</text>
</comment>
<evidence type="ECO:0000313" key="7">
    <source>
        <dbReference type="Proteomes" id="UP000035065"/>
    </source>
</evidence>
<dbReference type="Gene3D" id="3.40.30.10">
    <property type="entry name" value="Glutaredoxin"/>
    <property type="match status" value="1"/>
</dbReference>
<sequence>MAGAVDLSVLKATAEGRHAPRGPTRARPAPESRPDAGQAGAPTGSAVIDVDELSFETEIVERSTRQLVVVDLWAAWAEPSRQLSPTLASLAEASGGRWVLARVDVDANPRIAQAFGAQSVPTVVALVAGRPVAMFEGAQPADQIQGWIDEIFAKAGHLLPELADEGGAPEPEQDPRMAAAEELMNSGDMDGALDAYRAIAQLEPNNVEAASVVRNLEFVTRAQAHDPDVVNDAAPGDVDAQLAAADVLLLGQRPEAAFDRLIDLIKVTRDDDRGRARARLLELFDLFDPAEPFVVAARRKLATALY</sequence>
<dbReference type="PROSITE" id="PS51352">
    <property type="entry name" value="THIOREDOXIN_2"/>
    <property type="match status" value="1"/>
</dbReference>
<organism evidence="6 7">
    <name type="scientific">Gordonia neofelifaecis NRRL B-59395</name>
    <dbReference type="NCBI Taxonomy" id="644548"/>
    <lineage>
        <taxon>Bacteria</taxon>
        <taxon>Bacillati</taxon>
        <taxon>Actinomycetota</taxon>
        <taxon>Actinomycetes</taxon>
        <taxon>Mycobacteriales</taxon>
        <taxon>Gordoniaceae</taxon>
        <taxon>Gordonia</taxon>
    </lineage>
</organism>
<evidence type="ECO:0000313" key="6">
    <source>
        <dbReference type="EMBL" id="EGD53456.1"/>
    </source>
</evidence>
<feature type="region of interest" description="Disordered" evidence="4">
    <location>
        <begin position="1"/>
        <end position="43"/>
    </location>
</feature>
<evidence type="ECO:0000259" key="5">
    <source>
        <dbReference type="PROSITE" id="PS51352"/>
    </source>
</evidence>
<comment type="similarity">
    <text evidence="2">Belongs to the thioredoxin family.</text>
</comment>
<dbReference type="PANTHER" id="PTHR45663:SF11">
    <property type="entry name" value="GEO12009P1"/>
    <property type="match status" value="1"/>
</dbReference>
<evidence type="ECO:0000256" key="4">
    <source>
        <dbReference type="SAM" id="MobiDB-lite"/>
    </source>
</evidence>
<dbReference type="CDD" id="cd02956">
    <property type="entry name" value="ybbN"/>
    <property type="match status" value="1"/>
</dbReference>
<gene>
    <name evidence="6" type="ORF">SCNU_18953</name>
</gene>
<dbReference type="InterPro" id="IPR036249">
    <property type="entry name" value="Thioredoxin-like_sf"/>
</dbReference>
<dbReference type="Gene3D" id="1.25.40.10">
    <property type="entry name" value="Tetratricopeptide repeat domain"/>
    <property type="match status" value="1"/>
</dbReference>
<evidence type="ECO:0000256" key="3">
    <source>
        <dbReference type="ARBA" id="ARBA00023284"/>
    </source>
</evidence>
<dbReference type="GO" id="GO:0005737">
    <property type="term" value="C:cytoplasm"/>
    <property type="evidence" value="ECO:0007669"/>
    <property type="project" value="TreeGrafter"/>
</dbReference>
<proteinExistence type="inferred from homology"/>
<accession>F1YPD6</accession>
<evidence type="ECO:0000256" key="1">
    <source>
        <dbReference type="ARBA" id="ARBA00003318"/>
    </source>
</evidence>
<dbReference type="RefSeq" id="WP_009680978.1">
    <property type="nucleotide sequence ID" value="NZ_AEUD01000023.1"/>
</dbReference>
<comment type="caution">
    <text evidence="6">The sequence shown here is derived from an EMBL/GenBank/DDBJ whole genome shotgun (WGS) entry which is preliminary data.</text>
</comment>
<dbReference type="Pfam" id="PF14561">
    <property type="entry name" value="TPR_20"/>
    <property type="match status" value="1"/>
</dbReference>
<dbReference type="InterPro" id="IPR011990">
    <property type="entry name" value="TPR-like_helical_dom_sf"/>
</dbReference>
<dbReference type="PANTHER" id="PTHR45663">
    <property type="entry name" value="GEO12009P1"/>
    <property type="match status" value="1"/>
</dbReference>
<name>F1YPD6_9ACTN</name>
<reference evidence="6 7" key="1">
    <citation type="journal article" date="2011" name="J. Bacteriol.">
        <title>Draft Genome Sequence of Gordonia neofelifaecis NRRL B-59395, a Cholesterol-Degrading Actinomycete.</title>
        <authorList>
            <person name="Ge F."/>
            <person name="Li W."/>
            <person name="Chen G."/>
            <person name="Liu Y."/>
            <person name="Zhang G."/>
            <person name="Yong B."/>
            <person name="Wang Q."/>
            <person name="Wang N."/>
            <person name="Huang Z."/>
            <person name="Li W."/>
            <person name="Wang J."/>
            <person name="Wu C."/>
            <person name="Xie Q."/>
            <person name="Liu G."/>
        </authorList>
    </citation>
    <scope>NUCLEOTIDE SEQUENCE [LARGE SCALE GENOMIC DNA]</scope>
    <source>
        <strain evidence="6 7">NRRL B-59395</strain>
    </source>
</reference>